<feature type="region of interest" description="Disordered" evidence="1">
    <location>
        <begin position="1"/>
        <end position="24"/>
    </location>
</feature>
<organism evidence="2 3">
    <name type="scientific">Chitinophaga lutea</name>
    <dbReference type="NCBI Taxonomy" id="2488634"/>
    <lineage>
        <taxon>Bacteria</taxon>
        <taxon>Pseudomonadati</taxon>
        <taxon>Bacteroidota</taxon>
        <taxon>Chitinophagia</taxon>
        <taxon>Chitinophagales</taxon>
        <taxon>Chitinophagaceae</taxon>
        <taxon>Chitinophaga</taxon>
    </lineage>
</organism>
<keyword evidence="3" id="KW-1185">Reference proteome</keyword>
<accession>A0A3N4Q2L4</accession>
<proteinExistence type="predicted"/>
<protein>
    <submittedName>
        <fullName evidence="2">Uncharacterized protein</fullName>
    </submittedName>
</protein>
<sequence>MGGLFQSGQAVSVSGHKTALPPRLKITPESKKSLFNIASGAVLGRSTTPAFRHNPPERNMICSIC</sequence>
<dbReference type="AlphaFoldDB" id="A0A3N4Q2L4"/>
<feature type="compositionally biased region" description="Polar residues" evidence="1">
    <location>
        <begin position="1"/>
        <end position="12"/>
    </location>
</feature>
<reference evidence="2 3" key="1">
    <citation type="submission" date="2018-11" db="EMBL/GenBank/DDBJ databases">
        <title>Chitinophaga lutea sp.nov., isolate from arsenic contaminated soil.</title>
        <authorList>
            <person name="Zong Y."/>
        </authorList>
    </citation>
    <scope>NUCLEOTIDE SEQUENCE [LARGE SCALE GENOMIC DNA]</scope>
    <source>
        <strain evidence="2 3">ZY74</strain>
    </source>
</reference>
<evidence type="ECO:0000256" key="1">
    <source>
        <dbReference type="SAM" id="MobiDB-lite"/>
    </source>
</evidence>
<name>A0A3N4Q2L4_9BACT</name>
<evidence type="ECO:0000313" key="2">
    <source>
        <dbReference type="EMBL" id="RPE13815.1"/>
    </source>
</evidence>
<dbReference type="EMBL" id="RPDH01000001">
    <property type="protein sequence ID" value="RPE13815.1"/>
    <property type="molecule type" value="Genomic_DNA"/>
</dbReference>
<gene>
    <name evidence="2" type="ORF">EGT74_09960</name>
</gene>
<evidence type="ECO:0000313" key="3">
    <source>
        <dbReference type="Proteomes" id="UP000278351"/>
    </source>
</evidence>
<dbReference type="Proteomes" id="UP000278351">
    <property type="component" value="Unassembled WGS sequence"/>
</dbReference>
<comment type="caution">
    <text evidence="2">The sequence shown here is derived from an EMBL/GenBank/DDBJ whole genome shotgun (WGS) entry which is preliminary data.</text>
</comment>